<dbReference type="Proteomes" id="UP000737555">
    <property type="component" value="Unassembled WGS sequence"/>
</dbReference>
<comment type="caution">
    <text evidence="2">The sequence shown here is derived from an EMBL/GenBank/DDBJ whole genome shotgun (WGS) entry which is preliminary data.</text>
</comment>
<keyword evidence="1" id="KW-0812">Transmembrane</keyword>
<reference evidence="2" key="1">
    <citation type="submission" date="2020-05" db="EMBL/GenBank/DDBJ databases">
        <title>The first insight into the ecology of ammonia-tolerant syntrophic propionate oxidizing bacteria.</title>
        <authorList>
            <person name="Singh A."/>
            <person name="Schnurer A."/>
            <person name="Westerholm M."/>
        </authorList>
    </citation>
    <scope>NUCLEOTIDE SEQUENCE</scope>
    <source>
        <strain evidence="2">MAG54</strain>
    </source>
</reference>
<evidence type="ECO:0000256" key="1">
    <source>
        <dbReference type="SAM" id="Phobius"/>
    </source>
</evidence>
<evidence type="ECO:0000313" key="3">
    <source>
        <dbReference type="Proteomes" id="UP000737555"/>
    </source>
</evidence>
<accession>A0A8T7HCF9</accession>
<keyword evidence="1" id="KW-0472">Membrane</keyword>
<keyword evidence="1" id="KW-1133">Transmembrane helix</keyword>
<sequence length="231" mass="25497">MAEKQDFVYVVLAIAVVLVIALVIKPAASGELPGIQWPGEPEPGPVTPVTPVRTPAHIPTAPPATTAPTPTPVPTWDGKPQKIGFVDPATYHIPTGESRPNMTAPRPATAPGTTKWVTYATIDGRGSGTTGVVRVPFPLWRLDYSDITTTNDEIPFFNCQVMDAEDPNRFVHIVTLNFPDFKGMKDKPELRKEQWVKTFYEGHHDYYFVINARCIGAYHVKIQVPETYMGT</sequence>
<evidence type="ECO:0000313" key="2">
    <source>
        <dbReference type="EMBL" id="NQS77978.1"/>
    </source>
</evidence>
<proteinExistence type="predicted"/>
<dbReference type="EMBL" id="JABMJE010000045">
    <property type="protein sequence ID" value="NQS77978.1"/>
    <property type="molecule type" value="Genomic_DNA"/>
</dbReference>
<feature type="transmembrane region" description="Helical" evidence="1">
    <location>
        <begin position="7"/>
        <end position="24"/>
    </location>
</feature>
<gene>
    <name evidence="2" type="ORF">HQQ74_04605</name>
</gene>
<name>A0A8T7HCF9_9EURY</name>
<organism evidence="2 3">
    <name type="scientific">Methanoculleus bourgensis</name>
    <dbReference type="NCBI Taxonomy" id="83986"/>
    <lineage>
        <taxon>Archaea</taxon>
        <taxon>Methanobacteriati</taxon>
        <taxon>Methanobacteriota</taxon>
        <taxon>Stenosarchaea group</taxon>
        <taxon>Methanomicrobia</taxon>
        <taxon>Methanomicrobiales</taxon>
        <taxon>Methanomicrobiaceae</taxon>
        <taxon>Methanoculleus</taxon>
    </lineage>
</organism>
<dbReference type="AlphaFoldDB" id="A0A8T7HCF9"/>
<protein>
    <submittedName>
        <fullName evidence="2">Uncharacterized protein</fullName>
    </submittedName>
</protein>